<name>A0A409WJL1_PSICY</name>
<dbReference type="AlphaFoldDB" id="A0A409WJL1"/>
<dbReference type="OrthoDB" id="2747179at2759"/>
<evidence type="ECO:0000313" key="1">
    <source>
        <dbReference type="EMBL" id="PPQ78723.1"/>
    </source>
</evidence>
<dbReference type="InParanoid" id="A0A409WJL1"/>
<dbReference type="Proteomes" id="UP000283269">
    <property type="component" value="Unassembled WGS sequence"/>
</dbReference>
<reference evidence="1 2" key="1">
    <citation type="journal article" date="2018" name="Evol. Lett.">
        <title>Horizontal gene cluster transfer increased hallucinogenic mushroom diversity.</title>
        <authorList>
            <person name="Reynolds H.T."/>
            <person name="Vijayakumar V."/>
            <person name="Gluck-Thaler E."/>
            <person name="Korotkin H.B."/>
            <person name="Matheny P.B."/>
            <person name="Slot J.C."/>
        </authorList>
    </citation>
    <scope>NUCLEOTIDE SEQUENCE [LARGE SCALE GENOMIC DNA]</scope>
    <source>
        <strain evidence="1 2">2631</strain>
    </source>
</reference>
<dbReference type="EMBL" id="NHYD01003408">
    <property type="protein sequence ID" value="PPQ78723.1"/>
    <property type="molecule type" value="Genomic_DNA"/>
</dbReference>
<evidence type="ECO:0008006" key="3">
    <source>
        <dbReference type="Google" id="ProtNLM"/>
    </source>
</evidence>
<proteinExistence type="predicted"/>
<accession>A0A409WJL1</accession>
<evidence type="ECO:0000313" key="2">
    <source>
        <dbReference type="Proteomes" id="UP000283269"/>
    </source>
</evidence>
<organism evidence="1 2">
    <name type="scientific">Psilocybe cyanescens</name>
    <dbReference type="NCBI Taxonomy" id="93625"/>
    <lineage>
        <taxon>Eukaryota</taxon>
        <taxon>Fungi</taxon>
        <taxon>Dikarya</taxon>
        <taxon>Basidiomycota</taxon>
        <taxon>Agaricomycotina</taxon>
        <taxon>Agaricomycetes</taxon>
        <taxon>Agaricomycetidae</taxon>
        <taxon>Agaricales</taxon>
        <taxon>Agaricineae</taxon>
        <taxon>Strophariaceae</taxon>
        <taxon>Psilocybe</taxon>
    </lineage>
</organism>
<protein>
    <recommendedName>
        <fullName evidence="3">Zinc-finger domain-containing protein</fullName>
    </recommendedName>
</protein>
<feature type="non-terminal residue" evidence="1">
    <location>
        <position position="1"/>
    </location>
</feature>
<comment type="caution">
    <text evidence="1">The sequence shown here is derived from an EMBL/GenBank/DDBJ whole genome shotgun (WGS) entry which is preliminary data.</text>
</comment>
<keyword evidence="2" id="KW-1185">Reference proteome</keyword>
<gene>
    <name evidence="1" type="ORF">CVT25_010726</name>
</gene>
<sequence>PANHDQPPQEEEIFSSYRSPFELYPLLRDARETLSSASHSLSPNFVSDLYPSSRSSLSFVSHSVGAKPSGSAHSSSIYRPDLKPLKLATMAKFLDPHKRLCRYEVPGGGTCRDDGCENIHLSRLEGPNPMGTIEPNDEDTAEFLFNALPLSWLRQYEVASSSKILSALQDVHRKTLNTPLQLEDRVGQALDYLGSRPTT</sequence>